<evidence type="ECO:0000313" key="4">
    <source>
        <dbReference type="Proteomes" id="UP000315395"/>
    </source>
</evidence>
<evidence type="ECO:0000259" key="2">
    <source>
        <dbReference type="Pfam" id="PF01996"/>
    </source>
</evidence>
<evidence type="ECO:0000256" key="1">
    <source>
        <dbReference type="SAM" id="MobiDB-lite"/>
    </source>
</evidence>
<organism evidence="3 4">
    <name type="scientific">Ornithinimicrobium ciconiae</name>
    <dbReference type="NCBI Taxonomy" id="2594265"/>
    <lineage>
        <taxon>Bacteria</taxon>
        <taxon>Bacillati</taxon>
        <taxon>Actinomycetota</taxon>
        <taxon>Actinomycetes</taxon>
        <taxon>Micrococcales</taxon>
        <taxon>Ornithinimicrobiaceae</taxon>
        <taxon>Ornithinimicrobium</taxon>
    </lineage>
</organism>
<dbReference type="PANTHER" id="PTHR47917">
    <property type="match status" value="1"/>
</dbReference>
<dbReference type="RefSeq" id="WP_143783924.1">
    <property type="nucleotide sequence ID" value="NZ_CP041616.1"/>
</dbReference>
<dbReference type="GO" id="GO:0052618">
    <property type="term" value="F:coenzyme F420-0:L-glutamate ligase activity"/>
    <property type="evidence" value="ECO:0007669"/>
    <property type="project" value="TreeGrafter"/>
</dbReference>
<feature type="domain" description="Coenzyme F420:L-glutamate ligase-like" evidence="2">
    <location>
        <begin position="26"/>
        <end position="230"/>
    </location>
</feature>
<proteinExistence type="predicted"/>
<dbReference type="Proteomes" id="UP000315395">
    <property type="component" value="Chromosome"/>
</dbReference>
<keyword evidence="4" id="KW-1185">Reference proteome</keyword>
<dbReference type="OrthoDB" id="9788295at2"/>
<evidence type="ECO:0000313" key="3">
    <source>
        <dbReference type="EMBL" id="QDO89249.1"/>
    </source>
</evidence>
<sequence length="356" mass="36182">MSLQVPGRQTRPPAPGTVTIHPLHGIPEVGVGDDLGVLLRSALHRARLTLVDGDVLAVSSKIISKAQGLREDPQARAEVVLEHATRVVAERRTPGGITRIVEADAGPVMAGAGIDASNTGPDERLLLLPRDPDLAARELYAALLTASAPDPLPQIGIVVTDTAGRPWRAGQTDFALGACSVGVLDDLRGGEDADGRPLAVTSRAVADEIAAAADLVKGKASGVPAVLVRGLTPGTVSNPGAAGARVLVRTGPGDWFALGSVEAVRTALGVPPGTAAAEEVGIPDVAPEEYADRLERAIRLAVHGEGAASVTPVPGGSGELTVQAQDPYVAGRVAARLEVALASEGLTGVHVTRATA</sequence>
<dbReference type="EMBL" id="CP041616">
    <property type="protein sequence ID" value="QDO89249.1"/>
    <property type="molecule type" value="Genomic_DNA"/>
</dbReference>
<dbReference type="InterPro" id="IPR002847">
    <property type="entry name" value="F420-0_gamma-glut_ligase-dom"/>
</dbReference>
<dbReference type="Gene3D" id="3.30.1330.100">
    <property type="entry name" value="CofE-like"/>
    <property type="match status" value="2"/>
</dbReference>
<reference evidence="3 4" key="1">
    <citation type="submission" date="2019-07" db="EMBL/GenBank/DDBJ databases">
        <title>complete genome sequencing of Ornithinimicrobium sp. H23M54.</title>
        <authorList>
            <person name="Bae J.-W."/>
            <person name="Lee S.-Y."/>
        </authorList>
    </citation>
    <scope>NUCLEOTIDE SEQUENCE [LARGE SCALE GENOMIC DNA]</scope>
    <source>
        <strain evidence="3 4">H23M54</strain>
    </source>
</reference>
<dbReference type="KEGG" id="orz:FNH13_13680"/>
<name>A0A516GCJ7_9MICO</name>
<protein>
    <recommendedName>
        <fullName evidence="2">Coenzyme F420:L-glutamate ligase-like domain-containing protein</fullName>
    </recommendedName>
</protein>
<dbReference type="AlphaFoldDB" id="A0A516GCJ7"/>
<accession>A0A516GCJ7</accession>
<dbReference type="SUPFAM" id="SSF144010">
    <property type="entry name" value="CofE-like"/>
    <property type="match status" value="1"/>
</dbReference>
<gene>
    <name evidence="3" type="ORF">FNH13_13680</name>
</gene>
<dbReference type="Pfam" id="PF01996">
    <property type="entry name" value="F420_ligase"/>
    <property type="match status" value="1"/>
</dbReference>
<feature type="region of interest" description="Disordered" evidence="1">
    <location>
        <begin position="1"/>
        <end position="21"/>
    </location>
</feature>
<dbReference type="PANTHER" id="PTHR47917:SF1">
    <property type="entry name" value="COENZYME F420:L-GLUTAMATE LIGASE"/>
    <property type="match status" value="1"/>
</dbReference>